<organism evidence="1 2">
    <name type="scientific">Austropuccinia psidii MF-1</name>
    <dbReference type="NCBI Taxonomy" id="1389203"/>
    <lineage>
        <taxon>Eukaryota</taxon>
        <taxon>Fungi</taxon>
        <taxon>Dikarya</taxon>
        <taxon>Basidiomycota</taxon>
        <taxon>Pucciniomycotina</taxon>
        <taxon>Pucciniomycetes</taxon>
        <taxon>Pucciniales</taxon>
        <taxon>Sphaerophragmiaceae</taxon>
        <taxon>Austropuccinia</taxon>
    </lineage>
</organism>
<comment type="caution">
    <text evidence="1">The sequence shown here is derived from an EMBL/GenBank/DDBJ whole genome shotgun (WGS) entry which is preliminary data.</text>
</comment>
<proteinExistence type="predicted"/>
<reference evidence="1" key="1">
    <citation type="submission" date="2021-03" db="EMBL/GenBank/DDBJ databases">
        <title>Draft genome sequence of rust myrtle Austropuccinia psidii MF-1, a brazilian biotype.</title>
        <authorList>
            <person name="Quecine M.C."/>
            <person name="Pachon D.M.R."/>
            <person name="Bonatelli M.L."/>
            <person name="Correr F.H."/>
            <person name="Franceschini L.M."/>
            <person name="Leite T.F."/>
            <person name="Margarido G.R.A."/>
            <person name="Almeida C.A."/>
            <person name="Ferrarezi J.A."/>
            <person name="Labate C.A."/>
        </authorList>
    </citation>
    <scope>NUCLEOTIDE SEQUENCE</scope>
    <source>
        <strain evidence="1">MF-1</strain>
    </source>
</reference>
<protein>
    <submittedName>
        <fullName evidence="1">Uncharacterized protein</fullName>
    </submittedName>
</protein>
<accession>A0A9Q3BVL2</accession>
<evidence type="ECO:0000313" key="1">
    <source>
        <dbReference type="EMBL" id="MBW0471883.1"/>
    </source>
</evidence>
<name>A0A9Q3BVL2_9BASI</name>
<keyword evidence="2" id="KW-1185">Reference proteome</keyword>
<dbReference type="AlphaFoldDB" id="A0A9Q3BVL2"/>
<dbReference type="Proteomes" id="UP000765509">
    <property type="component" value="Unassembled WGS sequence"/>
</dbReference>
<sequence>MSDTMINMKILTKCGVELENSIKCRCVEPCSKEDYINAMEYIITRTKIGKTWTRSPIESKVVPKNSRDDRRPERTFLKRHKCGSTSHLANPCTTKTKINEFQVIEEVQCAEEKEESDQYYAISEDTPAEDYPIENITTFFEVTEFHTHFQQYIEDCYDLINIQDSGMCKTKTSKGKGSAARASCITSILMSDFESKVSLDTGAFFTCVGRDYPQVILPEWKTIYYQ</sequence>
<evidence type="ECO:0000313" key="2">
    <source>
        <dbReference type="Proteomes" id="UP000765509"/>
    </source>
</evidence>
<dbReference type="EMBL" id="AVOT02002896">
    <property type="protein sequence ID" value="MBW0471883.1"/>
    <property type="molecule type" value="Genomic_DNA"/>
</dbReference>
<gene>
    <name evidence="1" type="ORF">O181_011598</name>
</gene>